<proteinExistence type="predicted"/>
<keyword evidence="3" id="KW-1185">Reference proteome</keyword>
<evidence type="ECO:0000313" key="2">
    <source>
        <dbReference type="EMBL" id="KAK6783842.1"/>
    </source>
</evidence>
<reference evidence="2 3" key="1">
    <citation type="submission" date="2024-02" db="EMBL/GenBank/DDBJ databases">
        <title>de novo genome assembly of Solanum bulbocastanum strain 11H21.</title>
        <authorList>
            <person name="Hosaka A.J."/>
        </authorList>
    </citation>
    <scope>NUCLEOTIDE SEQUENCE [LARGE SCALE GENOMIC DNA]</scope>
    <source>
        <tissue evidence="2">Young leaves</tissue>
    </source>
</reference>
<gene>
    <name evidence="2" type="ORF">RDI58_017296</name>
</gene>
<evidence type="ECO:0000313" key="3">
    <source>
        <dbReference type="Proteomes" id="UP001371456"/>
    </source>
</evidence>
<dbReference type="AlphaFoldDB" id="A0AAN8TES3"/>
<sequence>MDMNMIKAGAKTLREAELGAGGGTRPSLGVVGEGVVVPGVTGPGGGADDGEAPAPPLGLGDGPNGPVDGDGLGVGVGVGVGIGVGVGVGVGARVGFGMGDGAGEVAGDGAGLGVVVEDVVTLIASFWPALQCWPKVQMKYSVPVEFRVILAGPTVIGLTGPEELQESYALFVTLTTSCAPVAKLNTTKLKLRKLGSTI</sequence>
<name>A0AAN8TES3_SOLBU</name>
<organism evidence="2 3">
    <name type="scientific">Solanum bulbocastanum</name>
    <name type="common">Wild potato</name>
    <dbReference type="NCBI Taxonomy" id="147425"/>
    <lineage>
        <taxon>Eukaryota</taxon>
        <taxon>Viridiplantae</taxon>
        <taxon>Streptophyta</taxon>
        <taxon>Embryophyta</taxon>
        <taxon>Tracheophyta</taxon>
        <taxon>Spermatophyta</taxon>
        <taxon>Magnoliopsida</taxon>
        <taxon>eudicotyledons</taxon>
        <taxon>Gunneridae</taxon>
        <taxon>Pentapetalae</taxon>
        <taxon>asterids</taxon>
        <taxon>lamiids</taxon>
        <taxon>Solanales</taxon>
        <taxon>Solanaceae</taxon>
        <taxon>Solanoideae</taxon>
        <taxon>Solaneae</taxon>
        <taxon>Solanum</taxon>
    </lineage>
</organism>
<dbReference type="Proteomes" id="UP001371456">
    <property type="component" value="Unassembled WGS sequence"/>
</dbReference>
<comment type="caution">
    <text evidence="2">The sequence shown here is derived from an EMBL/GenBank/DDBJ whole genome shotgun (WGS) entry which is preliminary data.</text>
</comment>
<evidence type="ECO:0000256" key="1">
    <source>
        <dbReference type="SAM" id="MobiDB-lite"/>
    </source>
</evidence>
<dbReference type="EMBL" id="JBANQN010000007">
    <property type="protein sequence ID" value="KAK6783842.1"/>
    <property type="molecule type" value="Genomic_DNA"/>
</dbReference>
<protein>
    <submittedName>
        <fullName evidence="2">Uncharacterized protein</fullName>
    </submittedName>
</protein>
<accession>A0AAN8TES3</accession>
<feature type="region of interest" description="Disordered" evidence="1">
    <location>
        <begin position="39"/>
        <end position="64"/>
    </location>
</feature>